<organism evidence="2 3">
    <name type="scientific">Hyaloscypha bicolor E</name>
    <dbReference type="NCBI Taxonomy" id="1095630"/>
    <lineage>
        <taxon>Eukaryota</taxon>
        <taxon>Fungi</taxon>
        <taxon>Dikarya</taxon>
        <taxon>Ascomycota</taxon>
        <taxon>Pezizomycotina</taxon>
        <taxon>Leotiomycetes</taxon>
        <taxon>Helotiales</taxon>
        <taxon>Hyaloscyphaceae</taxon>
        <taxon>Hyaloscypha</taxon>
        <taxon>Hyaloscypha bicolor</taxon>
    </lineage>
</organism>
<dbReference type="EMBL" id="KZ613782">
    <property type="protein sequence ID" value="PMD63249.1"/>
    <property type="molecule type" value="Genomic_DNA"/>
</dbReference>
<dbReference type="InterPro" id="IPR056125">
    <property type="entry name" value="DUF7708"/>
</dbReference>
<feature type="domain" description="DUF7708" evidence="1">
    <location>
        <begin position="136"/>
        <end position="279"/>
    </location>
</feature>
<dbReference type="STRING" id="1095630.A0A2J6TJQ1"/>
<dbReference type="Pfam" id="PF24809">
    <property type="entry name" value="DUF7708"/>
    <property type="match status" value="1"/>
</dbReference>
<evidence type="ECO:0000259" key="1">
    <source>
        <dbReference type="Pfam" id="PF24809"/>
    </source>
</evidence>
<dbReference type="InParanoid" id="A0A2J6TJQ1"/>
<protein>
    <recommendedName>
        <fullName evidence="1">DUF7708 domain-containing protein</fullName>
    </recommendedName>
</protein>
<proteinExistence type="predicted"/>
<gene>
    <name evidence="2" type="ORF">K444DRAFT_661285</name>
</gene>
<evidence type="ECO:0000313" key="3">
    <source>
        <dbReference type="Proteomes" id="UP000235371"/>
    </source>
</evidence>
<keyword evidence="3" id="KW-1185">Reference proteome</keyword>
<dbReference type="Proteomes" id="UP000235371">
    <property type="component" value="Unassembled WGS sequence"/>
</dbReference>
<dbReference type="OrthoDB" id="4840035at2759"/>
<dbReference type="GeneID" id="36594643"/>
<name>A0A2J6TJQ1_9HELO</name>
<accession>A0A2J6TJQ1</accession>
<dbReference type="AlphaFoldDB" id="A0A2J6TJQ1"/>
<evidence type="ECO:0000313" key="2">
    <source>
        <dbReference type="EMBL" id="PMD63249.1"/>
    </source>
</evidence>
<reference evidence="2 3" key="1">
    <citation type="submission" date="2016-04" db="EMBL/GenBank/DDBJ databases">
        <title>A degradative enzymes factory behind the ericoid mycorrhizal symbiosis.</title>
        <authorList>
            <consortium name="DOE Joint Genome Institute"/>
            <person name="Martino E."/>
            <person name="Morin E."/>
            <person name="Grelet G."/>
            <person name="Kuo A."/>
            <person name="Kohler A."/>
            <person name="Daghino S."/>
            <person name="Barry K."/>
            <person name="Choi C."/>
            <person name="Cichocki N."/>
            <person name="Clum A."/>
            <person name="Copeland A."/>
            <person name="Hainaut M."/>
            <person name="Haridas S."/>
            <person name="Labutti K."/>
            <person name="Lindquist E."/>
            <person name="Lipzen A."/>
            <person name="Khouja H.-R."/>
            <person name="Murat C."/>
            <person name="Ohm R."/>
            <person name="Olson A."/>
            <person name="Spatafora J."/>
            <person name="Veneault-Fourrey C."/>
            <person name="Henrissat B."/>
            <person name="Grigoriev I."/>
            <person name="Martin F."/>
            <person name="Perotto S."/>
        </authorList>
    </citation>
    <scope>NUCLEOTIDE SEQUENCE [LARGE SCALE GENOMIC DNA]</scope>
    <source>
        <strain evidence="2 3">E</strain>
    </source>
</reference>
<dbReference type="RefSeq" id="XP_024740153.1">
    <property type="nucleotide sequence ID" value="XM_024886566.1"/>
</dbReference>
<sequence length="646" mass="73098">MELQQQDENAEAASLVSSFSLNVAAQHQDDVIATALYGQELAQRRQRVNQVLGERQWKEFYENTGTGRTPAETELIVERNLLDQAWKDFVPDPLDKKNAGIAKLAPSSSMVSIKDLMSVVISVRDQQKGPGRAHRYLSKFLETLDGHSKMLGTLPDQNLYGSIFCGALKTLISASANHRKILEALSKDLVDIGEVVELCVLQVQLFCTTEMQGLIRSLYASIFSFLRKALGWYEDKRRNRLLHSFNENFYNVFSDSIDEIRRIGRLIRTKGMIANHAETRDVRVMIEKMANEHNEVSADAHYWKLRLQKIEEKCDMLLSLDYRRQIGSHMADLLVLEGQQIAPLALMFNATRTGIPSEYMQWSQTRTSTRLDDSSLAGSVGTARIVPKHIRSDQSMGIYQKDQLERDSRTLEEFIYLQLDPLEVCQGSQIFAEHQVVHAIKEWSTSITSQILWILGPLDRHYPSNLSSIAAALINAADEAAIPILHLFLDWPSDEQLPIFNLLYSLIRQIISLLPEQFVSPVDFSPEKFEKLNSQMESWEAGLAVLSGLLDLAPPLLLIIIDGIDHLDYLSVGSREVGNLLRLLQRHVWDDEDQEPKKTLKILFTTAGNCAALNWLDERSSAIIRMTESKPRQLGKSRAGRSEVAL</sequence>